<evidence type="ECO:0000313" key="20">
    <source>
        <dbReference type="EMBL" id="REC48828.1"/>
    </source>
</evidence>
<evidence type="ECO:0000256" key="2">
    <source>
        <dbReference type="ARBA" id="ARBA00004236"/>
    </source>
</evidence>
<dbReference type="GO" id="GO:0005886">
    <property type="term" value="C:plasma membrane"/>
    <property type="evidence" value="ECO:0007669"/>
    <property type="project" value="UniProtKB-SubCell"/>
</dbReference>
<keyword evidence="9 16" id="KW-0378">Hydrolase</keyword>
<dbReference type="Gene3D" id="3.90.1310.10">
    <property type="entry name" value="Penicillin-binding protein 2a (Domain 2)"/>
    <property type="match status" value="1"/>
</dbReference>
<comment type="similarity">
    <text evidence="3 16">Belongs to the class-D beta-lactamase family.</text>
</comment>
<proteinExistence type="inferred from homology"/>
<keyword evidence="6" id="KW-0121">Carboxypeptidase</keyword>
<dbReference type="GO" id="GO:0008658">
    <property type="term" value="F:penicillin binding"/>
    <property type="evidence" value="ECO:0007669"/>
    <property type="project" value="InterPro"/>
</dbReference>
<keyword evidence="12" id="KW-1133">Transmembrane helix</keyword>
<sequence length="672" mass="75170">MNTRYLKIFSILVTIALIFVARLAYLQLFTDRYALNAANTSIKIEYVIPQRGVIFDRNGKIMVGNQPAYEISFTQALMKPDFDTLGFCSLMKINKGDFINRINLIKKEKYYSKLTPMTFLKDLSREDIARVQEIIFKYPAFNIVQRPQRQYEVSTSGNLLGYTNEVNDAEIKKDSTYYLPGDFIGKKGVEKSYEKELRGVKGMKYIQKDIRLRNIGSYKNGALDKDVVTGKDITLTIDYDLQRIAEEMLVNKHGAIVAIDPNNGEILTLASGPDIDPNLFTGPSKSKNLYALSKDTLYENKPTFDRSVQAAYPPGSTFKLLTALAGMQMGVMDEKTVFPCGGGFNYRGLRIKGHGGADPLIPSIQVSSNCYFSYAYLAIMNKYPGNPSKGVDEWKEIMNSFGVGEFLNNDLASGSKGRIPSGEFYEKRMKRINGGKETKTWDPLATGAVFNGMGQGDVMLTPLQMANSVAAIANKGWYYTPHIVKAIDGKPNPDKRFKVKHKTLVDPKHFDPVLKGMEAVVLRGTGRSLKSSDFTQLAKTGTAQVPQGKDNSIFVLIAPAEKPKIVVVAVMEHAGFGATWAGPACTVIAEKYITGDLKREHLYKKMTGASFMPEYKRQWIADLKRKGLYVDPKPDSIKRKKIQDSLEFIKQQKAKLQKKIDEETKNTKSAKQ</sequence>
<evidence type="ECO:0000256" key="7">
    <source>
        <dbReference type="ARBA" id="ARBA00022692"/>
    </source>
</evidence>
<protein>
    <recommendedName>
        <fullName evidence="4 16">Beta-lactamase</fullName>
        <ecNumber evidence="4 16">3.5.2.6</ecNumber>
    </recommendedName>
</protein>
<evidence type="ECO:0000256" key="10">
    <source>
        <dbReference type="ARBA" id="ARBA00022960"/>
    </source>
</evidence>
<dbReference type="Gene3D" id="3.30.1390.30">
    <property type="entry name" value="Penicillin-binding protein 2a, domain 3"/>
    <property type="match status" value="1"/>
</dbReference>
<dbReference type="RefSeq" id="WP_115927129.1">
    <property type="nucleotide sequence ID" value="NZ_QNVV01000003.1"/>
</dbReference>
<feature type="domain" description="Penicillin-binding protein dimerisation" evidence="19">
    <location>
        <begin position="49"/>
        <end position="211"/>
    </location>
</feature>
<dbReference type="GO" id="GO:0008800">
    <property type="term" value="F:beta-lactamase activity"/>
    <property type="evidence" value="ECO:0007669"/>
    <property type="project" value="UniProtKB-UniRule"/>
</dbReference>
<evidence type="ECO:0000256" key="13">
    <source>
        <dbReference type="ARBA" id="ARBA00023136"/>
    </source>
</evidence>
<evidence type="ECO:0000259" key="19">
    <source>
        <dbReference type="Pfam" id="PF03717"/>
    </source>
</evidence>
<dbReference type="PROSITE" id="PS00337">
    <property type="entry name" value="BETA_LACTAMASE_D"/>
    <property type="match status" value="1"/>
</dbReference>
<evidence type="ECO:0000313" key="21">
    <source>
        <dbReference type="Proteomes" id="UP000256257"/>
    </source>
</evidence>
<dbReference type="Gene3D" id="3.40.710.10">
    <property type="entry name" value="DD-peptidase/beta-lactamase superfamily"/>
    <property type="match status" value="1"/>
</dbReference>
<dbReference type="InterPro" id="IPR001460">
    <property type="entry name" value="PCN-bd_Tpept"/>
</dbReference>
<dbReference type="PANTHER" id="PTHR30627:SF2">
    <property type="entry name" value="PEPTIDOGLYCAN D,D-TRANSPEPTIDASE MRDA"/>
    <property type="match status" value="1"/>
</dbReference>
<dbReference type="GO" id="GO:0017001">
    <property type="term" value="P:antibiotic catabolic process"/>
    <property type="evidence" value="ECO:0007669"/>
    <property type="project" value="InterPro"/>
</dbReference>
<dbReference type="Pfam" id="PF00905">
    <property type="entry name" value="Transpeptidase"/>
    <property type="match status" value="1"/>
</dbReference>
<dbReference type="InterPro" id="IPR002137">
    <property type="entry name" value="Beta-lactam_class-D_AS"/>
</dbReference>
<evidence type="ECO:0000256" key="1">
    <source>
        <dbReference type="ARBA" id="ARBA00004167"/>
    </source>
</evidence>
<dbReference type="Pfam" id="PF03717">
    <property type="entry name" value="PBP_dimer"/>
    <property type="match status" value="1"/>
</dbReference>
<evidence type="ECO:0000256" key="17">
    <source>
        <dbReference type="SAM" id="Coils"/>
    </source>
</evidence>
<keyword evidence="15" id="KW-0961">Cell wall biogenesis/degradation</keyword>
<comment type="subcellular location">
    <subcellularLocation>
        <location evidence="2">Cell membrane</location>
    </subcellularLocation>
    <subcellularLocation>
        <location evidence="1">Membrane</location>
        <topology evidence="1">Single-pass membrane protein</topology>
    </subcellularLocation>
</comment>
<comment type="caution">
    <text evidence="20">The sequence shown here is derived from an EMBL/GenBank/DDBJ whole genome shotgun (WGS) entry which is preliminary data.</text>
</comment>
<evidence type="ECO:0000256" key="11">
    <source>
        <dbReference type="ARBA" id="ARBA00022984"/>
    </source>
</evidence>
<evidence type="ECO:0000256" key="16">
    <source>
        <dbReference type="RuleBase" id="RU361140"/>
    </source>
</evidence>
<keyword evidence="13" id="KW-0472">Membrane</keyword>
<evidence type="ECO:0000256" key="15">
    <source>
        <dbReference type="ARBA" id="ARBA00023316"/>
    </source>
</evidence>
<accession>A0A3D9B6A8</accession>
<reference evidence="20 21" key="1">
    <citation type="submission" date="2018-06" db="EMBL/GenBank/DDBJ databases">
        <title>Novel Chryseobacterium species.</title>
        <authorList>
            <person name="Newman J."/>
            <person name="Hugo C."/>
            <person name="Oosthuizen L."/>
            <person name="Charimba G."/>
        </authorList>
    </citation>
    <scope>NUCLEOTIDE SEQUENCE [LARGE SCALE GENOMIC DNA]</scope>
    <source>
        <strain evidence="20 21">7_F195</strain>
    </source>
</reference>
<keyword evidence="21" id="KW-1185">Reference proteome</keyword>
<feature type="domain" description="Penicillin-binding protein transpeptidase" evidence="18">
    <location>
        <begin position="254"/>
        <end position="579"/>
    </location>
</feature>
<dbReference type="InterPro" id="IPR005311">
    <property type="entry name" value="PBP_dimer"/>
</dbReference>
<dbReference type="GO" id="GO:0046677">
    <property type="term" value="P:response to antibiotic"/>
    <property type="evidence" value="ECO:0007669"/>
    <property type="project" value="UniProtKB-UniRule"/>
</dbReference>
<keyword evidence="5" id="KW-1003">Cell membrane</keyword>
<dbReference type="GO" id="GO:0016740">
    <property type="term" value="F:transferase activity"/>
    <property type="evidence" value="ECO:0007669"/>
    <property type="project" value="UniProtKB-KW"/>
</dbReference>
<dbReference type="GO" id="GO:0008360">
    <property type="term" value="P:regulation of cell shape"/>
    <property type="evidence" value="ECO:0007669"/>
    <property type="project" value="UniProtKB-KW"/>
</dbReference>
<evidence type="ECO:0000256" key="8">
    <source>
        <dbReference type="ARBA" id="ARBA00022729"/>
    </source>
</evidence>
<keyword evidence="17" id="KW-0175">Coiled coil</keyword>
<evidence type="ECO:0000256" key="14">
    <source>
        <dbReference type="ARBA" id="ARBA00023251"/>
    </source>
</evidence>
<evidence type="ECO:0000256" key="5">
    <source>
        <dbReference type="ARBA" id="ARBA00022475"/>
    </source>
</evidence>
<name>A0A3D9B6A8_9FLAO</name>
<dbReference type="GO" id="GO:0009252">
    <property type="term" value="P:peptidoglycan biosynthetic process"/>
    <property type="evidence" value="ECO:0007669"/>
    <property type="project" value="UniProtKB-KW"/>
</dbReference>
<dbReference type="AlphaFoldDB" id="A0A3D9B6A8"/>
<keyword evidence="7" id="KW-0812">Transmembrane</keyword>
<evidence type="ECO:0000256" key="12">
    <source>
        <dbReference type="ARBA" id="ARBA00022989"/>
    </source>
</evidence>
<evidence type="ECO:0000256" key="4">
    <source>
        <dbReference type="ARBA" id="ARBA00012865"/>
    </source>
</evidence>
<evidence type="ECO:0000259" key="18">
    <source>
        <dbReference type="Pfam" id="PF00905"/>
    </source>
</evidence>
<dbReference type="OrthoDB" id="9766847at2"/>
<evidence type="ECO:0000256" key="6">
    <source>
        <dbReference type="ARBA" id="ARBA00022645"/>
    </source>
</evidence>
<dbReference type="Proteomes" id="UP000256257">
    <property type="component" value="Unassembled WGS sequence"/>
</dbReference>
<dbReference type="EC" id="3.5.2.6" evidence="4 16"/>
<dbReference type="GO" id="GO:0071555">
    <property type="term" value="P:cell wall organization"/>
    <property type="evidence" value="ECO:0007669"/>
    <property type="project" value="UniProtKB-KW"/>
</dbReference>
<dbReference type="GO" id="GO:0071972">
    <property type="term" value="F:peptidoglycan L,D-transpeptidase activity"/>
    <property type="evidence" value="ECO:0007669"/>
    <property type="project" value="TreeGrafter"/>
</dbReference>
<organism evidence="20 21">
    <name type="scientific">Chryseobacterium pennipullorum</name>
    <dbReference type="NCBI Taxonomy" id="2258963"/>
    <lineage>
        <taxon>Bacteria</taxon>
        <taxon>Pseudomonadati</taxon>
        <taxon>Bacteroidota</taxon>
        <taxon>Flavobacteriia</taxon>
        <taxon>Flavobacteriales</taxon>
        <taxon>Weeksellaceae</taxon>
        <taxon>Chryseobacterium group</taxon>
        <taxon>Chryseobacterium</taxon>
    </lineage>
</organism>
<dbReference type="InterPro" id="IPR050515">
    <property type="entry name" value="Beta-lactam/transpept"/>
</dbReference>
<keyword evidence="10" id="KW-0133">Cell shape</keyword>
<keyword evidence="8" id="KW-0732">Signal</keyword>
<comment type="catalytic activity">
    <reaction evidence="16">
        <text>a beta-lactam + H2O = a substituted beta-amino acid</text>
        <dbReference type="Rhea" id="RHEA:20401"/>
        <dbReference type="ChEBI" id="CHEBI:15377"/>
        <dbReference type="ChEBI" id="CHEBI:35627"/>
        <dbReference type="ChEBI" id="CHEBI:140347"/>
        <dbReference type="EC" id="3.5.2.6"/>
    </reaction>
</comment>
<dbReference type="InterPro" id="IPR036138">
    <property type="entry name" value="PBP_dimer_sf"/>
</dbReference>
<evidence type="ECO:0000256" key="9">
    <source>
        <dbReference type="ARBA" id="ARBA00022801"/>
    </source>
</evidence>
<keyword evidence="6" id="KW-0645">Protease</keyword>
<keyword evidence="20" id="KW-0808">Transferase</keyword>
<dbReference type="InterPro" id="IPR012338">
    <property type="entry name" value="Beta-lactam/transpept-like"/>
</dbReference>
<dbReference type="PANTHER" id="PTHR30627">
    <property type="entry name" value="PEPTIDOGLYCAN D,D-TRANSPEPTIDASE"/>
    <property type="match status" value="1"/>
</dbReference>
<keyword evidence="14 16" id="KW-0046">Antibiotic resistance</keyword>
<evidence type="ECO:0000256" key="3">
    <source>
        <dbReference type="ARBA" id="ARBA00007898"/>
    </source>
</evidence>
<dbReference type="SUPFAM" id="SSF56601">
    <property type="entry name" value="beta-lactamase/transpeptidase-like"/>
    <property type="match status" value="1"/>
</dbReference>
<feature type="coiled-coil region" evidence="17">
    <location>
        <begin position="639"/>
        <end position="666"/>
    </location>
</feature>
<dbReference type="EMBL" id="QNVV01000003">
    <property type="protein sequence ID" value="REC48828.1"/>
    <property type="molecule type" value="Genomic_DNA"/>
</dbReference>
<dbReference type="SUPFAM" id="SSF56519">
    <property type="entry name" value="Penicillin binding protein dimerisation domain"/>
    <property type="match status" value="1"/>
</dbReference>
<keyword evidence="11" id="KW-0573">Peptidoglycan synthesis</keyword>
<gene>
    <name evidence="20" type="ORF">DRF67_04530</name>
</gene>